<reference evidence="1 3" key="1">
    <citation type="journal article" date="2014" name="BMC Genomics">
        <title>Genome sequence of Anopheles sinensis provides insight into genetics basis of mosquito competence for malaria parasites.</title>
        <authorList>
            <person name="Zhou D."/>
            <person name="Zhang D."/>
            <person name="Ding G."/>
            <person name="Shi L."/>
            <person name="Hou Q."/>
            <person name="Ye Y."/>
            <person name="Xu Y."/>
            <person name="Zhou H."/>
            <person name="Xiong C."/>
            <person name="Li S."/>
            <person name="Yu J."/>
            <person name="Hong S."/>
            <person name="Yu X."/>
            <person name="Zou P."/>
            <person name="Chen C."/>
            <person name="Chang X."/>
            <person name="Wang W."/>
            <person name="Lv Y."/>
            <person name="Sun Y."/>
            <person name="Ma L."/>
            <person name="Shen B."/>
            <person name="Zhu C."/>
        </authorList>
    </citation>
    <scope>NUCLEOTIDE SEQUENCE [LARGE SCALE GENOMIC DNA]</scope>
</reference>
<gene>
    <name evidence="1" type="ORF">ZHAS_00000399</name>
</gene>
<dbReference type="Proteomes" id="UP000030765">
    <property type="component" value="Unassembled WGS sequence"/>
</dbReference>
<dbReference type="AlphaFoldDB" id="A0A084VA61"/>
<name>A0A084VA61_ANOSI</name>
<reference evidence="2" key="2">
    <citation type="submission" date="2020-05" db="UniProtKB">
        <authorList>
            <consortium name="EnsemblMetazoa"/>
        </authorList>
    </citation>
    <scope>IDENTIFICATION</scope>
</reference>
<protein>
    <submittedName>
        <fullName evidence="1 2">Uncharacterized protein</fullName>
    </submittedName>
</protein>
<dbReference type="EMBL" id="ATLV01001881">
    <property type="status" value="NOT_ANNOTATED_CDS"/>
    <property type="molecule type" value="Genomic_DNA"/>
</dbReference>
<dbReference type="EnsemblMetazoa" id="ASIC000399-RA">
    <property type="protein sequence ID" value="ASIC000399-PA"/>
    <property type="gene ID" value="ASIC000399"/>
</dbReference>
<evidence type="ECO:0000313" key="3">
    <source>
        <dbReference type="Proteomes" id="UP000030765"/>
    </source>
</evidence>
<organism evidence="1">
    <name type="scientific">Anopheles sinensis</name>
    <name type="common">Mosquito</name>
    <dbReference type="NCBI Taxonomy" id="74873"/>
    <lineage>
        <taxon>Eukaryota</taxon>
        <taxon>Metazoa</taxon>
        <taxon>Ecdysozoa</taxon>
        <taxon>Arthropoda</taxon>
        <taxon>Hexapoda</taxon>
        <taxon>Insecta</taxon>
        <taxon>Pterygota</taxon>
        <taxon>Neoptera</taxon>
        <taxon>Endopterygota</taxon>
        <taxon>Diptera</taxon>
        <taxon>Nematocera</taxon>
        <taxon>Culicoidea</taxon>
        <taxon>Culicidae</taxon>
        <taxon>Anophelinae</taxon>
        <taxon>Anopheles</taxon>
    </lineage>
</organism>
<dbReference type="VEuPathDB" id="VectorBase:ASIC000399"/>
<proteinExistence type="predicted"/>
<dbReference type="EMBL" id="KE524010">
    <property type="protein sequence ID" value="KFB34855.1"/>
    <property type="molecule type" value="Genomic_DNA"/>
</dbReference>
<sequence>MIDFAADETNRRLDERAKVTELDAEQISARAEVKWLGKGNLSELAKDGRLIRQPEATDRKILKRSRCEIDFCNE</sequence>
<keyword evidence="3" id="KW-1185">Reference proteome</keyword>
<accession>A0A084VA61</accession>
<evidence type="ECO:0000313" key="1">
    <source>
        <dbReference type="EMBL" id="KFB34855.1"/>
    </source>
</evidence>
<evidence type="ECO:0000313" key="2">
    <source>
        <dbReference type="EnsemblMetazoa" id="ASIC000399-PA"/>
    </source>
</evidence>